<protein>
    <submittedName>
        <fullName evidence="5">Restriction endonuclease subunit S</fullName>
        <ecNumber evidence="5">3.1.21.-</ecNumber>
    </submittedName>
</protein>
<name>A0A9D2Q651_9FIRM</name>
<dbReference type="GO" id="GO:0009307">
    <property type="term" value="P:DNA restriction-modification system"/>
    <property type="evidence" value="ECO:0007669"/>
    <property type="project" value="UniProtKB-KW"/>
</dbReference>
<keyword evidence="5" id="KW-0255">Endonuclease</keyword>
<keyword evidence="5" id="KW-0378">Hydrolase</keyword>
<proteinExistence type="inferred from homology"/>
<dbReference type="SUPFAM" id="SSF116734">
    <property type="entry name" value="DNA methylase specificity domain"/>
    <property type="match status" value="1"/>
</dbReference>
<comment type="caution">
    <text evidence="5">The sequence shown here is derived from an EMBL/GenBank/DDBJ whole genome shotgun (WGS) entry which is preliminary data.</text>
</comment>
<comment type="similarity">
    <text evidence="1">Belongs to the type-I restriction system S methylase family.</text>
</comment>
<dbReference type="GO" id="GO:0003677">
    <property type="term" value="F:DNA binding"/>
    <property type="evidence" value="ECO:0007669"/>
    <property type="project" value="UniProtKB-KW"/>
</dbReference>
<dbReference type="GO" id="GO:0016787">
    <property type="term" value="F:hydrolase activity"/>
    <property type="evidence" value="ECO:0007669"/>
    <property type="project" value="UniProtKB-KW"/>
</dbReference>
<dbReference type="Pfam" id="PF01420">
    <property type="entry name" value="Methylase_S"/>
    <property type="match status" value="1"/>
</dbReference>
<evidence type="ECO:0000256" key="2">
    <source>
        <dbReference type="ARBA" id="ARBA00022747"/>
    </source>
</evidence>
<reference evidence="5" key="2">
    <citation type="submission" date="2021-04" db="EMBL/GenBank/DDBJ databases">
        <authorList>
            <person name="Gilroy R."/>
        </authorList>
    </citation>
    <scope>NUCLEOTIDE SEQUENCE</scope>
    <source>
        <strain evidence="5">5933</strain>
    </source>
</reference>
<keyword evidence="3" id="KW-0238">DNA-binding</keyword>
<gene>
    <name evidence="5" type="ORF">H9698_02140</name>
</gene>
<dbReference type="InterPro" id="IPR000055">
    <property type="entry name" value="Restrct_endonuc_typeI_TRD"/>
</dbReference>
<keyword evidence="5" id="KW-0540">Nuclease</keyword>
<dbReference type="Gene3D" id="3.90.220.20">
    <property type="entry name" value="DNA methylase specificity domains"/>
    <property type="match status" value="1"/>
</dbReference>
<accession>A0A9D2Q651</accession>
<keyword evidence="2" id="KW-0680">Restriction system</keyword>
<dbReference type="EC" id="3.1.21.-" evidence="5"/>
<evidence type="ECO:0000256" key="3">
    <source>
        <dbReference type="ARBA" id="ARBA00023125"/>
    </source>
</evidence>
<dbReference type="InterPro" id="IPR044946">
    <property type="entry name" value="Restrct_endonuc_typeI_TRD_sf"/>
</dbReference>
<evidence type="ECO:0000313" key="6">
    <source>
        <dbReference type="Proteomes" id="UP000823918"/>
    </source>
</evidence>
<evidence type="ECO:0000256" key="1">
    <source>
        <dbReference type="ARBA" id="ARBA00010923"/>
    </source>
</evidence>
<evidence type="ECO:0000313" key="5">
    <source>
        <dbReference type="EMBL" id="HJC71580.1"/>
    </source>
</evidence>
<organism evidence="5 6">
    <name type="scientific">Candidatus Ruthenibacterium merdavium</name>
    <dbReference type="NCBI Taxonomy" id="2838752"/>
    <lineage>
        <taxon>Bacteria</taxon>
        <taxon>Bacillati</taxon>
        <taxon>Bacillota</taxon>
        <taxon>Clostridia</taxon>
        <taxon>Eubacteriales</taxon>
        <taxon>Oscillospiraceae</taxon>
        <taxon>Ruthenibacterium</taxon>
    </lineage>
</organism>
<sequence length="75" mass="8565">MACQFMPKDNPFYPTDHCGVLRCKTDQVNPRYLAHLLESEGKKMGFSRNYRASIDRVKGITFSVPDITEQNKVVA</sequence>
<dbReference type="EMBL" id="DWWA01000013">
    <property type="protein sequence ID" value="HJC71580.1"/>
    <property type="molecule type" value="Genomic_DNA"/>
</dbReference>
<dbReference type="AlphaFoldDB" id="A0A9D2Q651"/>
<dbReference type="Proteomes" id="UP000823918">
    <property type="component" value="Unassembled WGS sequence"/>
</dbReference>
<dbReference type="GO" id="GO:0004519">
    <property type="term" value="F:endonuclease activity"/>
    <property type="evidence" value="ECO:0007669"/>
    <property type="project" value="UniProtKB-KW"/>
</dbReference>
<feature type="domain" description="Type I restriction modification DNA specificity" evidence="4">
    <location>
        <begin position="7"/>
        <end position="73"/>
    </location>
</feature>
<evidence type="ECO:0000259" key="4">
    <source>
        <dbReference type="Pfam" id="PF01420"/>
    </source>
</evidence>
<reference evidence="5" key="1">
    <citation type="journal article" date="2021" name="PeerJ">
        <title>Extensive microbial diversity within the chicken gut microbiome revealed by metagenomics and culture.</title>
        <authorList>
            <person name="Gilroy R."/>
            <person name="Ravi A."/>
            <person name="Getino M."/>
            <person name="Pursley I."/>
            <person name="Horton D.L."/>
            <person name="Alikhan N.F."/>
            <person name="Baker D."/>
            <person name="Gharbi K."/>
            <person name="Hall N."/>
            <person name="Watson M."/>
            <person name="Adriaenssens E.M."/>
            <person name="Foster-Nyarko E."/>
            <person name="Jarju S."/>
            <person name="Secka A."/>
            <person name="Antonio M."/>
            <person name="Oren A."/>
            <person name="Chaudhuri R.R."/>
            <person name="La Ragione R."/>
            <person name="Hildebrand F."/>
            <person name="Pallen M.J."/>
        </authorList>
    </citation>
    <scope>NUCLEOTIDE SEQUENCE</scope>
    <source>
        <strain evidence="5">5933</strain>
    </source>
</reference>